<keyword evidence="3" id="KW-1185">Reference proteome</keyword>
<dbReference type="SUPFAM" id="SSF54427">
    <property type="entry name" value="NTF2-like"/>
    <property type="match status" value="1"/>
</dbReference>
<organism evidence="2 3">
    <name type="scientific">Corchorus olitorius</name>
    <dbReference type="NCBI Taxonomy" id="93759"/>
    <lineage>
        <taxon>Eukaryota</taxon>
        <taxon>Viridiplantae</taxon>
        <taxon>Streptophyta</taxon>
        <taxon>Embryophyta</taxon>
        <taxon>Tracheophyta</taxon>
        <taxon>Spermatophyta</taxon>
        <taxon>Magnoliopsida</taxon>
        <taxon>eudicotyledons</taxon>
        <taxon>Gunneridae</taxon>
        <taxon>Pentapetalae</taxon>
        <taxon>rosids</taxon>
        <taxon>malvids</taxon>
        <taxon>Malvales</taxon>
        <taxon>Malvaceae</taxon>
        <taxon>Grewioideae</taxon>
        <taxon>Apeibeae</taxon>
        <taxon>Corchorus</taxon>
    </lineage>
</organism>
<sequence length="225" mass="25046">MLLKSTVSAFPSSTSNLHNLSKASPSSTYLITAHNYNPWKTSRKFGACRRRTTPRTLSKVSSSSENQTAVVVAAPSENEAAEIVRSFYGGINRRDLASVEPLIAEKCVYEDLIFPRPFVGRQAILDFFKSFMDSISKDLQFVIDDISAEDSSAVGVTWHLEWRGKAFPFSKGCSFYRLEMVDGQRQIIYGRDVVEPAIKPGEAALGAIRAVTWLLQKFPQLADQL</sequence>
<evidence type="ECO:0000313" key="3">
    <source>
        <dbReference type="Proteomes" id="UP000187203"/>
    </source>
</evidence>
<dbReference type="PANTHER" id="PTHR33698">
    <property type="entry name" value="NUCLEAR TRANSPORT FACTOR 2 (NTF2)-LIKE PROTEIN"/>
    <property type="match status" value="1"/>
</dbReference>
<evidence type="ECO:0000313" key="2">
    <source>
        <dbReference type="EMBL" id="OMP04052.1"/>
    </source>
</evidence>
<dbReference type="InterPro" id="IPR037401">
    <property type="entry name" value="SnoaL-like"/>
</dbReference>
<proteinExistence type="predicted"/>
<dbReference type="Pfam" id="PF12680">
    <property type="entry name" value="SnoaL_2"/>
    <property type="match status" value="1"/>
</dbReference>
<reference evidence="3" key="1">
    <citation type="submission" date="2013-09" db="EMBL/GenBank/DDBJ databases">
        <title>Corchorus olitorius genome sequencing.</title>
        <authorList>
            <person name="Alam M."/>
            <person name="Haque M.S."/>
            <person name="Islam M.S."/>
            <person name="Emdad E.M."/>
            <person name="Islam M.M."/>
            <person name="Ahmed B."/>
            <person name="Halim A."/>
            <person name="Hossen Q.M.M."/>
            <person name="Hossain M.Z."/>
            <person name="Ahmed R."/>
            <person name="Khan M.M."/>
            <person name="Islam R."/>
            <person name="Rashid M.M."/>
            <person name="Khan S.A."/>
            <person name="Rahman M.S."/>
            <person name="Alam M."/>
            <person name="Yahiya A.S."/>
            <person name="Khan M.S."/>
            <person name="Azam M.S."/>
            <person name="Haque T."/>
            <person name="Lashkar M.Z.H."/>
            <person name="Akhand A.I."/>
            <person name="Morshed G."/>
            <person name="Roy S."/>
            <person name="Uddin K.S."/>
            <person name="Rabeya T."/>
            <person name="Hossain A.S."/>
            <person name="Chowdhury A."/>
            <person name="Snigdha A.R."/>
            <person name="Mortoza M.S."/>
            <person name="Matin S.A."/>
            <person name="Hoque S.M.E."/>
            <person name="Islam M.K."/>
            <person name="Roy D.K."/>
            <person name="Haider R."/>
            <person name="Moosa M.M."/>
            <person name="Elias S.M."/>
            <person name="Hasan A.M."/>
            <person name="Jahan S."/>
            <person name="Shafiuddin M."/>
            <person name="Mahmood N."/>
            <person name="Shommy N.S."/>
        </authorList>
    </citation>
    <scope>NUCLEOTIDE SEQUENCE [LARGE SCALE GENOMIC DNA]</scope>
    <source>
        <strain evidence="3">cv. O-4</strain>
    </source>
</reference>
<feature type="domain" description="SnoaL-like" evidence="1">
    <location>
        <begin position="84"/>
        <end position="183"/>
    </location>
</feature>
<dbReference type="STRING" id="93759.A0A1R3KAD5"/>
<dbReference type="InterPro" id="IPR032710">
    <property type="entry name" value="NTF2-like_dom_sf"/>
</dbReference>
<gene>
    <name evidence="2" type="ORF">COLO4_09994</name>
</gene>
<dbReference type="EMBL" id="AWUE01014322">
    <property type="protein sequence ID" value="OMP04052.1"/>
    <property type="molecule type" value="Genomic_DNA"/>
</dbReference>
<protein>
    <recommendedName>
        <fullName evidence="1">SnoaL-like domain-containing protein</fullName>
    </recommendedName>
</protein>
<accession>A0A1R3KAD5</accession>
<evidence type="ECO:0000259" key="1">
    <source>
        <dbReference type="Pfam" id="PF12680"/>
    </source>
</evidence>
<dbReference type="Proteomes" id="UP000187203">
    <property type="component" value="Unassembled WGS sequence"/>
</dbReference>
<comment type="caution">
    <text evidence="2">The sequence shown here is derived from an EMBL/GenBank/DDBJ whole genome shotgun (WGS) entry which is preliminary data.</text>
</comment>
<name>A0A1R3KAD5_9ROSI</name>
<dbReference type="Gene3D" id="3.10.450.50">
    <property type="match status" value="1"/>
</dbReference>
<dbReference type="AlphaFoldDB" id="A0A1R3KAD5"/>
<dbReference type="OrthoDB" id="201750at2759"/>
<dbReference type="PANTHER" id="PTHR33698:SF3">
    <property type="entry name" value="OS09G0266000 PROTEIN"/>
    <property type="match status" value="1"/>
</dbReference>